<keyword evidence="3" id="KW-1185">Reference proteome</keyword>
<evidence type="ECO:0008006" key="4">
    <source>
        <dbReference type="Google" id="ProtNLM"/>
    </source>
</evidence>
<feature type="chain" id="PRO_5015302194" description="Heme-binding protein" evidence="1">
    <location>
        <begin position="20"/>
        <end position="163"/>
    </location>
</feature>
<keyword evidence="1" id="KW-0732">Signal</keyword>
<proteinExistence type="predicted"/>
<dbReference type="OrthoDB" id="70242at2"/>
<evidence type="ECO:0000313" key="3">
    <source>
        <dbReference type="Proteomes" id="UP000244571"/>
    </source>
</evidence>
<dbReference type="SUPFAM" id="SSF143744">
    <property type="entry name" value="GlcG-like"/>
    <property type="match status" value="1"/>
</dbReference>
<dbReference type="InterPro" id="IPR005624">
    <property type="entry name" value="PduO/GlcC-like"/>
</dbReference>
<protein>
    <recommendedName>
        <fullName evidence="4">Heme-binding protein</fullName>
    </recommendedName>
</protein>
<dbReference type="AlphaFoldDB" id="A0A2R4XLV3"/>
<dbReference type="Gene3D" id="3.30.450.150">
    <property type="entry name" value="Haem-degrading domain"/>
    <property type="match status" value="1"/>
</dbReference>
<dbReference type="KEGG" id="boz:DBV39_14640"/>
<dbReference type="RefSeq" id="WP_108622164.1">
    <property type="nucleotide sequence ID" value="NZ_CP028901.1"/>
</dbReference>
<evidence type="ECO:0000256" key="1">
    <source>
        <dbReference type="SAM" id="SignalP"/>
    </source>
</evidence>
<accession>A0A2R4XLV3</accession>
<evidence type="ECO:0000313" key="2">
    <source>
        <dbReference type="EMBL" id="AWB34754.1"/>
    </source>
</evidence>
<dbReference type="EMBL" id="CP028901">
    <property type="protein sequence ID" value="AWB34754.1"/>
    <property type="molecule type" value="Genomic_DNA"/>
</dbReference>
<reference evidence="2 3" key="1">
    <citation type="submission" date="2018-04" db="EMBL/GenBank/DDBJ databases">
        <title>Bordetella sp. HZ20 isolated from seawater.</title>
        <authorList>
            <person name="Sun C."/>
        </authorList>
    </citation>
    <scope>NUCLEOTIDE SEQUENCE [LARGE SCALE GENOMIC DNA]</scope>
    <source>
        <strain evidence="2 3">HZ20</strain>
    </source>
</reference>
<dbReference type="InterPro" id="IPR052517">
    <property type="entry name" value="GlcG_carb_metab_protein"/>
</dbReference>
<dbReference type="InterPro" id="IPR038084">
    <property type="entry name" value="PduO/GlcC-like_sf"/>
</dbReference>
<dbReference type="PANTHER" id="PTHR34309">
    <property type="entry name" value="SLR1406 PROTEIN"/>
    <property type="match status" value="1"/>
</dbReference>
<gene>
    <name evidence="2" type="ORF">DBV39_14640</name>
</gene>
<sequence length="163" mass="16152">MRIKTVLASLLLSPVVASAATQLPSAPFLPLELALKAASTALQACAEKGYAVSVAVVARDGSTKALLKADNSGPHTGSSAEGKAFTSAAMGRDTAGLSEFIANNPANEGLRYMDARMVIQAGGLPIKFGEALVGGIGVGGAPTGAIDAECAVAGLKKIGAATQ</sequence>
<feature type="signal peptide" evidence="1">
    <location>
        <begin position="1"/>
        <end position="19"/>
    </location>
</feature>
<organism evidence="2 3">
    <name type="scientific">Orrella marina</name>
    <dbReference type="NCBI Taxonomy" id="2163011"/>
    <lineage>
        <taxon>Bacteria</taxon>
        <taxon>Pseudomonadati</taxon>
        <taxon>Pseudomonadota</taxon>
        <taxon>Betaproteobacteria</taxon>
        <taxon>Burkholderiales</taxon>
        <taxon>Alcaligenaceae</taxon>
        <taxon>Orrella</taxon>
    </lineage>
</organism>
<name>A0A2R4XLV3_9BURK</name>
<dbReference type="Proteomes" id="UP000244571">
    <property type="component" value="Chromosome"/>
</dbReference>
<dbReference type="PANTHER" id="PTHR34309:SF10">
    <property type="entry name" value="SLR1406 PROTEIN"/>
    <property type="match status" value="1"/>
</dbReference>
<dbReference type="Pfam" id="PF03928">
    <property type="entry name" value="HbpS-like"/>
    <property type="match status" value="1"/>
</dbReference>